<dbReference type="SUPFAM" id="SSF50729">
    <property type="entry name" value="PH domain-like"/>
    <property type="match status" value="1"/>
</dbReference>
<dbReference type="STRING" id="137246.A0A401STS5"/>
<dbReference type="Gene3D" id="1.20.1050.80">
    <property type="entry name" value="VPS9 domain"/>
    <property type="match status" value="1"/>
</dbReference>
<dbReference type="InterPro" id="IPR057248">
    <property type="entry name" value="Alsin-like_PH"/>
</dbReference>
<comment type="caution">
    <text evidence="3">The sequence shown here is derived from an EMBL/GenBank/DDBJ whole genome shotgun (WGS) entry which is preliminary data.</text>
</comment>
<feature type="domain" description="VPS9" evidence="2">
    <location>
        <begin position="858"/>
        <end position="1004"/>
    </location>
</feature>
<dbReference type="InterPro" id="IPR051984">
    <property type="entry name" value="Alsin"/>
</dbReference>
<sequence>MDPNHPVQQADPEVLLQRARFSRNWNTPFSKSTSSSRTILNLGPEIKEKCQREAAYLFKLEQSFKNSLTDLKAHILKPLVKAETSDQKNRPQLKEALLVLEESLEALYNESEEHCLHLADTLDTLTRKELYLLVNTQRLKEVYIWYFTAFTNYVVLCGFEHIAKQTRYEFRGKRDYWKKNKKSLKGFHLDLSTNASLSVSLHRVFHEPIRLQVQKYIDVLRKLSWGLQKNPETKPITDALATFIDLDKWIRQSLDVATLTKILWNSLGSKLTELLFLPERRLREDSKNIPLTCPDGRLLLFDDSLVVIQGSESSIYKLDTLWVDNISSERNQLKIIVPEEEFLFIIQDMQDKMVWFWKLSQAIRQHLAGKLDFPLWGEEGAEDSYNVPVCRFAAYTYNSNPRFKDAIYEGNWYKGKPQGSGIMKWPDGRNYAGNYEDGQEHGFGVYVAPGGPEIFDCYKCHWRKGTMHGYGICEYGNGMTYKGYFQDNQCHGFGILHSSRMENLPFKYVGHWENDKKSGYGVFDDLDRGERYIGTWLEDCKHGNGIVITQSGLCYEGNFQYNKLVGPGTILSEDDSAYEGEFTEELLLTGKGKLTFSNGYIIEGLFSNKWGSGLKTNGTFCKPTEELNPLVTSKMQLGSHITPAKDRWKGIYDQFSDFLSSGSDETSMESFLGFYSKNRERRKNQNSRAVTTEVENAMEHSTEDPLDFLSCSRSNSTTPETLPPNQCNFAEGKQLKEYLSEAFASSRHPLGKLLQTLILVFQETYSGICMHKRLLSMAQQEVVSHAKKLFELSSYFLPKSLVNDHSSPEGTTRDHLNAYTATLPLILPRFYPDLFMLYMLYHETEDSLYWKGILHLELLSDTKLLEFLEVQKDLWPLQDIHLTSKQRISVVKDVCFTSAILCFQKISTTADPQEKLNTIMKTYYEIEGTVTRVLNRKYSLSMDDLLPLLVYVVSRARILHLGAELHLIRDMMDPSTEGGMNDFLLTALDSCYQHIQKEEIWSRSLPK</sequence>
<dbReference type="Pfam" id="PF25383">
    <property type="entry name" value="PH_alsin"/>
    <property type="match status" value="1"/>
</dbReference>
<dbReference type="SUPFAM" id="SSF82185">
    <property type="entry name" value="Histone H3 K4-specific methyltransferase SET7/9 N-terminal domain"/>
    <property type="match status" value="2"/>
</dbReference>
<dbReference type="GO" id="GO:0031267">
    <property type="term" value="F:small GTPase binding"/>
    <property type="evidence" value="ECO:0007669"/>
    <property type="project" value="TreeGrafter"/>
</dbReference>
<evidence type="ECO:0000259" key="2">
    <source>
        <dbReference type="PROSITE" id="PS51205"/>
    </source>
</evidence>
<dbReference type="PANTHER" id="PTHR46089:SF1">
    <property type="entry name" value="ALS2 C-TERMINAL-LIKE PROTEIN"/>
    <property type="match status" value="1"/>
</dbReference>
<dbReference type="GO" id="GO:0016197">
    <property type="term" value="P:endosomal transport"/>
    <property type="evidence" value="ECO:0007669"/>
    <property type="project" value="TreeGrafter"/>
</dbReference>
<name>A0A401STS5_CHIPU</name>
<dbReference type="SUPFAM" id="SSF109993">
    <property type="entry name" value="VPS9 domain"/>
    <property type="match status" value="1"/>
</dbReference>
<dbReference type="GO" id="GO:0005085">
    <property type="term" value="F:guanyl-nucleotide exchange factor activity"/>
    <property type="evidence" value="ECO:0007669"/>
    <property type="project" value="TreeGrafter"/>
</dbReference>
<dbReference type="OrthoDB" id="48314at2759"/>
<dbReference type="EMBL" id="BEZZ01000543">
    <property type="protein sequence ID" value="GCC33772.1"/>
    <property type="molecule type" value="Genomic_DNA"/>
</dbReference>
<protein>
    <recommendedName>
        <fullName evidence="2">VPS9 domain-containing protein</fullName>
    </recommendedName>
</protein>
<dbReference type="Pfam" id="PF02493">
    <property type="entry name" value="MORN"/>
    <property type="match status" value="6"/>
</dbReference>
<evidence type="ECO:0000313" key="3">
    <source>
        <dbReference type="EMBL" id="GCC33772.1"/>
    </source>
</evidence>
<dbReference type="SMART" id="SM00698">
    <property type="entry name" value="MORN"/>
    <property type="match status" value="8"/>
</dbReference>
<keyword evidence="1" id="KW-0677">Repeat</keyword>
<proteinExistence type="predicted"/>
<dbReference type="AlphaFoldDB" id="A0A401STS5"/>
<accession>A0A401STS5</accession>
<dbReference type="GO" id="GO:0031410">
    <property type="term" value="C:cytoplasmic vesicle"/>
    <property type="evidence" value="ECO:0007669"/>
    <property type="project" value="TreeGrafter"/>
</dbReference>
<evidence type="ECO:0000256" key="1">
    <source>
        <dbReference type="ARBA" id="ARBA00022737"/>
    </source>
</evidence>
<dbReference type="PANTHER" id="PTHR46089">
    <property type="entry name" value="ALSIN HOMOLOG"/>
    <property type="match status" value="1"/>
</dbReference>
<keyword evidence="4" id="KW-1185">Reference proteome</keyword>
<dbReference type="InterPro" id="IPR037191">
    <property type="entry name" value="VPS9_dom_sf"/>
</dbReference>
<dbReference type="Proteomes" id="UP000287033">
    <property type="component" value="Unassembled WGS sequence"/>
</dbReference>
<organism evidence="3 4">
    <name type="scientific">Chiloscyllium punctatum</name>
    <name type="common">Brownbanded bambooshark</name>
    <name type="synonym">Hemiscyllium punctatum</name>
    <dbReference type="NCBI Taxonomy" id="137246"/>
    <lineage>
        <taxon>Eukaryota</taxon>
        <taxon>Metazoa</taxon>
        <taxon>Chordata</taxon>
        <taxon>Craniata</taxon>
        <taxon>Vertebrata</taxon>
        <taxon>Chondrichthyes</taxon>
        <taxon>Elasmobranchii</taxon>
        <taxon>Galeomorphii</taxon>
        <taxon>Galeoidea</taxon>
        <taxon>Orectolobiformes</taxon>
        <taxon>Hemiscylliidae</taxon>
        <taxon>Chiloscyllium</taxon>
    </lineage>
</organism>
<dbReference type="Pfam" id="PF02204">
    <property type="entry name" value="VPS9"/>
    <property type="match status" value="1"/>
</dbReference>
<evidence type="ECO:0000313" key="4">
    <source>
        <dbReference type="Proteomes" id="UP000287033"/>
    </source>
</evidence>
<dbReference type="OMA" id="HWQEGSM"/>
<dbReference type="PROSITE" id="PS51205">
    <property type="entry name" value="VPS9"/>
    <property type="match status" value="1"/>
</dbReference>
<dbReference type="InterPro" id="IPR003123">
    <property type="entry name" value="VPS9"/>
</dbReference>
<dbReference type="InterPro" id="IPR003409">
    <property type="entry name" value="MORN"/>
</dbReference>
<gene>
    <name evidence="3" type="ORF">chiPu_0012243</name>
</gene>
<reference evidence="3 4" key="1">
    <citation type="journal article" date="2018" name="Nat. Ecol. Evol.">
        <title>Shark genomes provide insights into elasmobranch evolution and the origin of vertebrates.</title>
        <authorList>
            <person name="Hara Y"/>
            <person name="Yamaguchi K"/>
            <person name="Onimaru K"/>
            <person name="Kadota M"/>
            <person name="Koyanagi M"/>
            <person name="Keeley SD"/>
            <person name="Tatsumi K"/>
            <person name="Tanaka K"/>
            <person name="Motone F"/>
            <person name="Kageyama Y"/>
            <person name="Nozu R"/>
            <person name="Adachi N"/>
            <person name="Nishimura O"/>
            <person name="Nakagawa R"/>
            <person name="Tanegashima C"/>
            <person name="Kiyatake I"/>
            <person name="Matsumoto R"/>
            <person name="Murakumo K"/>
            <person name="Nishida K"/>
            <person name="Terakita A"/>
            <person name="Kuratani S"/>
            <person name="Sato K"/>
            <person name="Hyodo S Kuraku.S."/>
        </authorList>
    </citation>
    <scope>NUCLEOTIDE SEQUENCE [LARGE SCALE GENOMIC DNA]</scope>
</reference>
<dbReference type="Gene3D" id="2.20.110.10">
    <property type="entry name" value="Histone H3 K4-specific methyltransferase SET7/9 N-terminal domain"/>
    <property type="match status" value="4"/>
</dbReference>